<dbReference type="PROSITE" id="PS51404">
    <property type="entry name" value="DYP_PEROXIDASE"/>
    <property type="match status" value="1"/>
</dbReference>
<evidence type="ECO:0000256" key="4">
    <source>
        <dbReference type="ARBA" id="ARBA00023002"/>
    </source>
</evidence>
<dbReference type="EMBL" id="JBBKZV010000028">
    <property type="protein sequence ID" value="MEJ8825990.1"/>
    <property type="molecule type" value="Genomic_DNA"/>
</dbReference>
<evidence type="ECO:0000256" key="1">
    <source>
        <dbReference type="ARBA" id="ARBA00001970"/>
    </source>
</evidence>
<keyword evidence="8" id="KW-1185">Reference proteome</keyword>
<dbReference type="RefSeq" id="WP_340367028.1">
    <property type="nucleotide sequence ID" value="NZ_JBBKZV010000028.1"/>
</dbReference>
<evidence type="ECO:0000256" key="5">
    <source>
        <dbReference type="ARBA" id="ARBA00023004"/>
    </source>
</evidence>
<evidence type="ECO:0000256" key="2">
    <source>
        <dbReference type="ARBA" id="ARBA00022559"/>
    </source>
</evidence>
<proteinExistence type="predicted"/>
<protein>
    <recommendedName>
        <fullName evidence="6">DyP dimeric alpha+beta barrel domain-containing protein</fullName>
    </recommendedName>
</protein>
<dbReference type="SUPFAM" id="SSF54909">
    <property type="entry name" value="Dimeric alpha+beta barrel"/>
    <property type="match status" value="1"/>
</dbReference>
<comment type="cofactor">
    <cofactor evidence="1">
        <name>heme b</name>
        <dbReference type="ChEBI" id="CHEBI:60344"/>
    </cofactor>
</comment>
<accession>A0ABU8W7P1</accession>
<evidence type="ECO:0000313" key="8">
    <source>
        <dbReference type="Proteomes" id="UP001363010"/>
    </source>
</evidence>
<keyword evidence="4" id="KW-0560">Oxidoreductase</keyword>
<dbReference type="InterPro" id="IPR006314">
    <property type="entry name" value="Dyp_peroxidase"/>
</dbReference>
<feature type="domain" description="DyP dimeric alpha+beta barrel" evidence="6">
    <location>
        <begin position="19"/>
        <end position="160"/>
    </location>
</feature>
<dbReference type="InterPro" id="IPR049509">
    <property type="entry name" value="DyP_N"/>
</dbReference>
<name>A0ABU8W7P1_9BURK</name>
<evidence type="ECO:0000313" key="7">
    <source>
        <dbReference type="EMBL" id="MEJ8825990.1"/>
    </source>
</evidence>
<keyword evidence="2" id="KW-0575">Peroxidase</keyword>
<comment type="caution">
    <text evidence="7">The sequence shown here is derived from an EMBL/GenBank/DDBJ whole genome shotgun (WGS) entry which is preliminary data.</text>
</comment>
<keyword evidence="5" id="KW-0408">Iron</keyword>
<reference evidence="7 8" key="1">
    <citation type="submission" date="2024-03" db="EMBL/GenBank/DDBJ databases">
        <title>Novel species of the genus Variovorax.</title>
        <authorList>
            <person name="Liu Q."/>
            <person name="Xin Y.-H."/>
        </authorList>
    </citation>
    <scope>NUCLEOTIDE SEQUENCE [LARGE SCALE GENOMIC DNA]</scope>
    <source>
        <strain evidence="7 8">KACC 18501</strain>
    </source>
</reference>
<keyword evidence="3" id="KW-0479">Metal-binding</keyword>
<evidence type="ECO:0000259" key="6">
    <source>
        <dbReference type="Pfam" id="PF21105"/>
    </source>
</evidence>
<sequence>MAAPTSSSAAPGATVDLADVQGNILRGYRKSMVRHLVAQVTDAAQARAWIGATAGPDRSLAPSITDAAHWGEQPPDVCFNLGITFAGMQALGIPESTTRSLPEAYREGMAARATKVGDWGDSAPAHWQPWFQSSDAVHLIISLHANTAALLDAFENVMMSGLAGRAFKIRGRNEGAFFNGDEVHFGYRDNISQPRFANISPPGKYDDQPTAPLGTVLLGYPTALEQLTWALPNPPVLGLNGAFNAFRVLEQDVPGFEKFLDRAAGQLLDSPLAGELLPTGTEQGYGSRSKQLAAMREVVAAKLMGRWRSGTPLGLSPRDPFPNPPVSDTDYDYVDDGAGLKCPLGSHTRRANPRGSKIVQRVANHTRRLVRRGIPYGPPFDPSHPPGPDGIERGLLGNFICADLSAQYEAMQYDWINLGLQDPRITGSNDPVLGANQEDASWFDLPTAKGSIRLRGVPRFVRTRGGAYTFLPSISALRWIGSNGGR</sequence>
<dbReference type="Pfam" id="PF21105">
    <property type="entry name" value="DyP_N"/>
    <property type="match status" value="1"/>
</dbReference>
<organism evidence="7 8">
    <name type="scientific">Variovorax humicola</name>
    <dbReference type="NCBI Taxonomy" id="1769758"/>
    <lineage>
        <taxon>Bacteria</taxon>
        <taxon>Pseudomonadati</taxon>
        <taxon>Pseudomonadota</taxon>
        <taxon>Betaproteobacteria</taxon>
        <taxon>Burkholderiales</taxon>
        <taxon>Comamonadaceae</taxon>
        <taxon>Variovorax</taxon>
    </lineage>
</organism>
<dbReference type="InterPro" id="IPR011008">
    <property type="entry name" value="Dimeric_a/b-barrel"/>
</dbReference>
<dbReference type="PANTHER" id="PTHR30521:SF5">
    <property type="entry name" value="BLR4509 PROTEIN"/>
    <property type="match status" value="1"/>
</dbReference>
<gene>
    <name evidence="7" type="ORF">WKW80_28855</name>
</gene>
<evidence type="ECO:0000256" key="3">
    <source>
        <dbReference type="ARBA" id="ARBA00022723"/>
    </source>
</evidence>
<dbReference type="Proteomes" id="UP001363010">
    <property type="component" value="Unassembled WGS sequence"/>
</dbReference>
<dbReference type="PANTHER" id="PTHR30521">
    <property type="entry name" value="DEFERROCHELATASE/PEROXIDASE"/>
    <property type="match status" value="1"/>
</dbReference>